<organism evidence="1 2">
    <name type="scientific">Bacillus suaedaesalsae</name>
    <dbReference type="NCBI Taxonomy" id="2810349"/>
    <lineage>
        <taxon>Bacteria</taxon>
        <taxon>Bacillati</taxon>
        <taxon>Bacillota</taxon>
        <taxon>Bacilli</taxon>
        <taxon>Bacillales</taxon>
        <taxon>Bacillaceae</taxon>
        <taxon>Bacillus</taxon>
    </lineage>
</organism>
<accession>A0ABS2DER0</accession>
<sequence length="218" mass="25559">MTIINKLNLKKYNNLAVLNQPSDYELFTGYQTILTEEHDAIFIFVKILDDMVHHTEKIIQEQLLLEYGYLFFAYPKKGNKRYETFIHRDEIFPAMNVNEDGYVGDSNLKFSRMVSMDDVFSVVGLKYEKKKVQKSSAASQCVADYVDQVKDVEHLLAEHPGELKFYQELTPGYQRDWARYIFSAKQQKTREKRQAQMVDILSQGCKSIDLYRGQKKKI</sequence>
<gene>
    <name evidence="1" type="ORF">JR050_04565</name>
</gene>
<evidence type="ECO:0000313" key="2">
    <source>
        <dbReference type="Proteomes" id="UP001518925"/>
    </source>
</evidence>
<reference evidence="1 2" key="1">
    <citation type="submission" date="2021-02" db="EMBL/GenBank/DDBJ databases">
        <title>Bacillus sp. RD4P76, an endophyte from a halophyte.</title>
        <authorList>
            <person name="Sun J.-Q."/>
        </authorList>
    </citation>
    <scope>NUCLEOTIDE SEQUENCE [LARGE SCALE GENOMIC DNA]</scope>
    <source>
        <strain evidence="1 2">RD4P76</strain>
    </source>
</reference>
<comment type="caution">
    <text evidence="1">The sequence shown here is derived from an EMBL/GenBank/DDBJ whole genome shotgun (WGS) entry which is preliminary data.</text>
</comment>
<keyword evidence="2" id="KW-1185">Reference proteome</keyword>
<dbReference type="RefSeq" id="WP_204202342.1">
    <property type="nucleotide sequence ID" value="NZ_JAFELM010000017.1"/>
</dbReference>
<evidence type="ECO:0000313" key="1">
    <source>
        <dbReference type="EMBL" id="MBM6616952.1"/>
    </source>
</evidence>
<protein>
    <submittedName>
        <fullName evidence="1">YdeI/OmpD-associated family protein</fullName>
    </submittedName>
</protein>
<dbReference type="Proteomes" id="UP001518925">
    <property type="component" value="Unassembled WGS sequence"/>
</dbReference>
<dbReference type="Pfam" id="PF13376">
    <property type="entry name" value="OmdA"/>
    <property type="match status" value="1"/>
</dbReference>
<dbReference type="EMBL" id="JAFELM010000017">
    <property type="protein sequence ID" value="MBM6616952.1"/>
    <property type="molecule type" value="Genomic_DNA"/>
</dbReference>
<proteinExistence type="predicted"/>
<name>A0ABS2DER0_9BACI</name>